<protein>
    <submittedName>
        <fullName evidence="2">Uncharacterized protein</fullName>
    </submittedName>
</protein>
<gene>
    <name evidence="2" type="ORF">FALBO_17118</name>
</gene>
<feature type="compositionally biased region" description="Low complexity" evidence="1">
    <location>
        <begin position="164"/>
        <end position="185"/>
    </location>
</feature>
<evidence type="ECO:0000256" key="1">
    <source>
        <dbReference type="SAM" id="MobiDB-lite"/>
    </source>
</evidence>
<dbReference type="Proteomes" id="UP000554235">
    <property type="component" value="Unassembled WGS sequence"/>
</dbReference>
<dbReference type="OrthoDB" id="5234017at2759"/>
<accession>A0A8H4NVK4</accession>
<dbReference type="AlphaFoldDB" id="A0A8H4NVK4"/>
<proteinExistence type="predicted"/>
<keyword evidence="3" id="KW-1185">Reference proteome</keyword>
<feature type="non-terminal residue" evidence="2">
    <location>
        <position position="194"/>
    </location>
</feature>
<feature type="compositionally biased region" description="Pro residues" evidence="1">
    <location>
        <begin position="140"/>
        <end position="163"/>
    </location>
</feature>
<feature type="compositionally biased region" description="Basic and acidic residues" evidence="1">
    <location>
        <begin position="117"/>
        <end position="127"/>
    </location>
</feature>
<comment type="caution">
    <text evidence="2">The sequence shown here is derived from an EMBL/GenBank/DDBJ whole genome shotgun (WGS) entry which is preliminary data.</text>
</comment>
<dbReference type="EMBL" id="JAADYS010003572">
    <property type="protein sequence ID" value="KAF4446056.1"/>
    <property type="molecule type" value="Genomic_DNA"/>
</dbReference>
<evidence type="ECO:0000313" key="3">
    <source>
        <dbReference type="Proteomes" id="UP000554235"/>
    </source>
</evidence>
<name>A0A8H4NVK4_9HYPO</name>
<reference evidence="2 3" key="1">
    <citation type="submission" date="2020-01" db="EMBL/GenBank/DDBJ databases">
        <title>Identification and distribution of gene clusters putatively required for synthesis of sphingolipid metabolism inhibitors in phylogenetically diverse species of the filamentous fungus Fusarium.</title>
        <authorList>
            <person name="Kim H.-S."/>
            <person name="Busman M."/>
            <person name="Brown D.W."/>
            <person name="Divon H."/>
            <person name="Uhlig S."/>
            <person name="Proctor R.H."/>
        </authorList>
    </citation>
    <scope>NUCLEOTIDE SEQUENCE [LARGE SCALE GENOMIC DNA]</scope>
    <source>
        <strain evidence="2 3">NRRL 20459</strain>
    </source>
</reference>
<organism evidence="2 3">
    <name type="scientific">Fusarium albosuccineum</name>
    <dbReference type="NCBI Taxonomy" id="1237068"/>
    <lineage>
        <taxon>Eukaryota</taxon>
        <taxon>Fungi</taxon>
        <taxon>Dikarya</taxon>
        <taxon>Ascomycota</taxon>
        <taxon>Pezizomycotina</taxon>
        <taxon>Sordariomycetes</taxon>
        <taxon>Hypocreomycetidae</taxon>
        <taxon>Hypocreales</taxon>
        <taxon>Nectriaceae</taxon>
        <taxon>Fusarium</taxon>
        <taxon>Fusarium decemcellulare species complex</taxon>
    </lineage>
</organism>
<evidence type="ECO:0000313" key="2">
    <source>
        <dbReference type="EMBL" id="KAF4446056.1"/>
    </source>
</evidence>
<feature type="region of interest" description="Disordered" evidence="1">
    <location>
        <begin position="117"/>
        <end position="194"/>
    </location>
</feature>
<sequence length="194" mass="22047">MSTSTEHVLAKFHDIKSTVTQYEQALRNIKSPKAAYEEKTAVIRNRITQAWSQLSTVSPLSVPDIQDEIITLGGQLKELEIDYKANHQHEEKEYQDRVHAAMDALCQELVGIIEPSRVEPELPRLSDDETAQQSPEEPLEQPPEQPCQQPPQQSQPPQQPPQQPLQQSHQQSPQQPLQQPTQQPSRQPPQQPQP</sequence>